<keyword evidence="4" id="KW-0378">Hydrolase</keyword>
<keyword evidence="6" id="KW-0175">Coiled coil</keyword>
<evidence type="ECO:0000256" key="4">
    <source>
        <dbReference type="ARBA" id="ARBA00022801"/>
    </source>
</evidence>
<proteinExistence type="inferred from homology"/>
<dbReference type="EMBL" id="VRYZ01000003">
    <property type="protein sequence ID" value="TXS92667.1"/>
    <property type="molecule type" value="Genomic_DNA"/>
</dbReference>
<evidence type="ECO:0000313" key="9">
    <source>
        <dbReference type="EMBL" id="TXS92667.1"/>
    </source>
</evidence>
<evidence type="ECO:0000259" key="8">
    <source>
        <dbReference type="Pfam" id="PF08340"/>
    </source>
</evidence>
<evidence type="ECO:0000256" key="6">
    <source>
        <dbReference type="SAM" id="Coils"/>
    </source>
</evidence>
<dbReference type="GO" id="GO:0016787">
    <property type="term" value="F:hydrolase activity"/>
    <property type="evidence" value="ECO:0007669"/>
    <property type="project" value="UniProtKB-KW"/>
</dbReference>
<comment type="caution">
    <text evidence="9">The sequence shown here is derived from an EMBL/GenBank/DDBJ whole genome shotgun (WGS) entry which is preliminary data.</text>
</comment>
<keyword evidence="2" id="KW-0540">Nuclease</keyword>
<evidence type="ECO:0000256" key="3">
    <source>
        <dbReference type="ARBA" id="ARBA00022759"/>
    </source>
</evidence>
<evidence type="ECO:0000259" key="7">
    <source>
        <dbReference type="Pfam" id="PF03755"/>
    </source>
</evidence>
<accession>A0A5C8ZZ48</accession>
<organism evidence="9 10">
    <name type="scientific">Parahaliea aestuarii</name>
    <dbReference type="NCBI Taxonomy" id="1852021"/>
    <lineage>
        <taxon>Bacteria</taxon>
        <taxon>Pseudomonadati</taxon>
        <taxon>Pseudomonadota</taxon>
        <taxon>Gammaproteobacteria</taxon>
        <taxon>Cellvibrionales</taxon>
        <taxon>Halieaceae</taxon>
        <taxon>Parahaliea</taxon>
    </lineage>
</organism>
<dbReference type="InterPro" id="IPR005229">
    <property type="entry name" value="YicC/YloC-like"/>
</dbReference>
<dbReference type="AlphaFoldDB" id="A0A5C8ZZ48"/>
<dbReference type="Proteomes" id="UP000321933">
    <property type="component" value="Unassembled WGS sequence"/>
</dbReference>
<sequence>MIHSMTAFARESLATEQGNLTLELRSVNHRYLDCHFKIPDSLRELEGRFREQASKSLSRGKLDCLLRLQQQGDTAAGPLVIDEARLGEVLKAANLVARHSASTQPLDPLQVLQFPGVCASRADSEEVLQSAAAKLFAKALDTLKENRAREGEKLAALILERLDQVEAEVASTRERLPALLKQQRDRVIARIEDLDLEADPARLEQELVYMAQKADVDEELDRLDTHIQEVRRTLKKGGPCGRRLDFLMQEFNREANTLSSKSTASSTTASAVELKVLIEQMREQIQNIE</sequence>
<evidence type="ECO:0000313" key="10">
    <source>
        <dbReference type="Proteomes" id="UP000321933"/>
    </source>
</evidence>
<gene>
    <name evidence="9" type="ORF">FVW59_08325</name>
</gene>
<feature type="domain" description="Endoribonuclease YicC-like N-terminal" evidence="7">
    <location>
        <begin position="2"/>
        <end position="155"/>
    </location>
</feature>
<comment type="cofactor">
    <cofactor evidence="1">
        <name>a divalent metal cation</name>
        <dbReference type="ChEBI" id="CHEBI:60240"/>
    </cofactor>
</comment>
<dbReference type="InterPro" id="IPR013551">
    <property type="entry name" value="YicC-like_C"/>
</dbReference>
<feature type="domain" description="Endoribonuclease YicC-like C-terminal" evidence="8">
    <location>
        <begin position="174"/>
        <end position="289"/>
    </location>
</feature>
<protein>
    <submittedName>
        <fullName evidence="9">YicC family protein</fullName>
    </submittedName>
</protein>
<comment type="similarity">
    <text evidence="5">Belongs to the YicC/YloC family.</text>
</comment>
<dbReference type="PANTHER" id="PTHR30636:SF3">
    <property type="entry name" value="UPF0701 PROTEIN YICC"/>
    <property type="match status" value="1"/>
</dbReference>
<dbReference type="OrthoDB" id="9771229at2"/>
<name>A0A5C8ZZ48_9GAMM</name>
<keyword evidence="10" id="KW-1185">Reference proteome</keyword>
<reference evidence="9 10" key="1">
    <citation type="submission" date="2019-08" db="EMBL/GenBank/DDBJ databases">
        <title>Parahaliea maris sp. nov., isolated from the surface seawater.</title>
        <authorList>
            <person name="Liu Y."/>
        </authorList>
    </citation>
    <scope>NUCLEOTIDE SEQUENCE [LARGE SCALE GENOMIC DNA]</scope>
    <source>
        <strain evidence="9 10">S2-26</strain>
    </source>
</reference>
<evidence type="ECO:0000256" key="1">
    <source>
        <dbReference type="ARBA" id="ARBA00001968"/>
    </source>
</evidence>
<dbReference type="Pfam" id="PF03755">
    <property type="entry name" value="YicC-like_N"/>
    <property type="match status" value="1"/>
</dbReference>
<feature type="coiled-coil region" evidence="6">
    <location>
        <begin position="140"/>
        <end position="182"/>
    </location>
</feature>
<dbReference type="Pfam" id="PF08340">
    <property type="entry name" value="YicC-like_C"/>
    <property type="match status" value="1"/>
</dbReference>
<dbReference type="GO" id="GO:0004521">
    <property type="term" value="F:RNA endonuclease activity"/>
    <property type="evidence" value="ECO:0007669"/>
    <property type="project" value="InterPro"/>
</dbReference>
<evidence type="ECO:0000256" key="5">
    <source>
        <dbReference type="ARBA" id="ARBA00035648"/>
    </source>
</evidence>
<dbReference type="NCBIfam" id="TIGR00255">
    <property type="entry name" value="YicC/YloC family endoribonuclease"/>
    <property type="match status" value="1"/>
</dbReference>
<dbReference type="PANTHER" id="PTHR30636">
    <property type="entry name" value="UPF0701 PROTEIN YICC"/>
    <property type="match status" value="1"/>
</dbReference>
<dbReference type="InterPro" id="IPR013527">
    <property type="entry name" value="YicC-like_N"/>
</dbReference>
<evidence type="ECO:0000256" key="2">
    <source>
        <dbReference type="ARBA" id="ARBA00022722"/>
    </source>
</evidence>
<keyword evidence="3" id="KW-0255">Endonuclease</keyword>